<evidence type="ECO:0000313" key="6">
    <source>
        <dbReference type="EMBL" id="SKA82334.1"/>
    </source>
</evidence>
<dbReference type="Gene3D" id="2.30.38.10">
    <property type="entry name" value="Luciferase, Domain 3"/>
    <property type="match status" value="1"/>
</dbReference>
<feature type="domain" description="AMP-binding enzyme C-terminal" evidence="5">
    <location>
        <begin position="471"/>
        <end position="546"/>
    </location>
</feature>
<dbReference type="PROSITE" id="PS00455">
    <property type="entry name" value="AMP_BINDING"/>
    <property type="match status" value="1"/>
</dbReference>
<reference evidence="6 7" key="1">
    <citation type="submission" date="2017-02" db="EMBL/GenBank/DDBJ databases">
        <authorList>
            <person name="Peterson S.W."/>
        </authorList>
    </citation>
    <scope>NUCLEOTIDE SEQUENCE [LARGE SCALE GENOMIC DNA]</scope>
    <source>
        <strain evidence="6 7">DSM 16080</strain>
    </source>
</reference>
<dbReference type="InterPro" id="IPR020845">
    <property type="entry name" value="AMP-binding_CS"/>
</dbReference>
<dbReference type="Pfam" id="PF13193">
    <property type="entry name" value="AMP-binding_C"/>
    <property type="match status" value="1"/>
</dbReference>
<dbReference type="Proteomes" id="UP000190027">
    <property type="component" value="Unassembled WGS sequence"/>
</dbReference>
<dbReference type="OrthoDB" id="9801302at2"/>
<dbReference type="PANTHER" id="PTHR43767:SF9">
    <property type="entry name" value="LONG-CHAIN-FATTY-ACID--COA LIGASE"/>
    <property type="match status" value="1"/>
</dbReference>
<feature type="region of interest" description="Disordered" evidence="3">
    <location>
        <begin position="558"/>
        <end position="596"/>
    </location>
</feature>
<dbReference type="EMBL" id="FUYC01000005">
    <property type="protein sequence ID" value="SKA82334.1"/>
    <property type="molecule type" value="Genomic_DNA"/>
</dbReference>
<keyword evidence="2" id="KW-0436">Ligase</keyword>
<dbReference type="InterPro" id="IPR025110">
    <property type="entry name" value="AMP-bd_C"/>
</dbReference>
<proteinExistence type="inferred from homology"/>
<dbReference type="GO" id="GO:0016877">
    <property type="term" value="F:ligase activity, forming carbon-sulfur bonds"/>
    <property type="evidence" value="ECO:0007669"/>
    <property type="project" value="UniProtKB-ARBA"/>
</dbReference>
<evidence type="ECO:0000256" key="3">
    <source>
        <dbReference type="SAM" id="MobiDB-lite"/>
    </source>
</evidence>
<name>A0A1T4WYE8_9BACT</name>
<gene>
    <name evidence="6" type="ORF">SAMN02745704_01542</name>
</gene>
<protein>
    <submittedName>
        <fullName evidence="6">Long-chain acyl-CoA synthetase</fullName>
    </submittedName>
</protein>
<dbReference type="SUPFAM" id="SSF56801">
    <property type="entry name" value="Acetyl-CoA synthetase-like"/>
    <property type="match status" value="1"/>
</dbReference>
<sequence>MADFEYPWLKSYDPNVPYHIDYESRPLFEFLEQTARRWPKRTAIVFQNFKLTYAKLNKLSKIFAANLRSRGLRPGDRVAVMLPNSPMAVIAYWGILRAGGVIVMTNPLYMETEIIHQFNDSGAKFLIMLDLLWPKIDKLRKEIPIEKFLVTSIADCLRFPLNWLYRVKLRREGKRPRVPFDGKTVFAFKQMLKGRETFTCRGIDPANDLALLQYTGGTTGVPKGCMITHDNLAANMQQCRAQLHKLDQKQGERFIAVLPYFHIYGLTVCLNVPTILGSTAHIFPRYVPKDLLKAIHKHKPTIFPGAPSVYISLLQQKNLAKFNLRSIKYCISGSAPMPVEYIEQFKEVTGAEIIEGYGLSEASPITHLNPFVGERKNGSIGLPFPDTEAKVVDMVVGGEELPPGKMGELVLRGPQVMKGYYNRPDDTADVLRNGWLYTGDIATMDEQGYFRIVDRRKDLIISAGYNIYPREIDEVLYQHPKIKEAVAVGIPSETRGEIVKVYLVLHDDEELTKSDIMAYCREKLAGYKVPRKVEFRDDLPKTMVGKVLRRALREEEEAKIKAREERKAERRAKKQAAQAQEELRGTDEADNPADAG</sequence>
<dbReference type="CDD" id="cd05936">
    <property type="entry name" value="FC-FACS_FadD_like"/>
    <property type="match status" value="1"/>
</dbReference>
<organism evidence="6 7">
    <name type="scientific">Paucidesulfovibrio gracilis DSM 16080</name>
    <dbReference type="NCBI Taxonomy" id="1121449"/>
    <lineage>
        <taxon>Bacteria</taxon>
        <taxon>Pseudomonadati</taxon>
        <taxon>Thermodesulfobacteriota</taxon>
        <taxon>Desulfovibrionia</taxon>
        <taxon>Desulfovibrionales</taxon>
        <taxon>Desulfovibrionaceae</taxon>
        <taxon>Paucidesulfovibrio</taxon>
    </lineage>
</organism>
<keyword evidence="7" id="KW-1185">Reference proteome</keyword>
<evidence type="ECO:0000256" key="2">
    <source>
        <dbReference type="ARBA" id="ARBA00022598"/>
    </source>
</evidence>
<evidence type="ECO:0000259" key="4">
    <source>
        <dbReference type="Pfam" id="PF00501"/>
    </source>
</evidence>
<dbReference type="AlphaFoldDB" id="A0A1T4WYE8"/>
<dbReference type="InterPro" id="IPR050237">
    <property type="entry name" value="ATP-dep_AMP-bd_enzyme"/>
</dbReference>
<dbReference type="Gene3D" id="3.40.50.980">
    <property type="match status" value="2"/>
</dbReference>
<dbReference type="FunFam" id="3.30.300.30:FF:000008">
    <property type="entry name" value="2,3-dihydroxybenzoate-AMP ligase"/>
    <property type="match status" value="1"/>
</dbReference>
<accession>A0A1T4WYE8</accession>
<dbReference type="STRING" id="1121449.SAMN02745704_01542"/>
<feature type="compositionally biased region" description="Basic and acidic residues" evidence="3">
    <location>
        <begin position="558"/>
        <end position="568"/>
    </location>
</feature>
<evidence type="ECO:0000313" key="7">
    <source>
        <dbReference type="Proteomes" id="UP000190027"/>
    </source>
</evidence>
<dbReference type="RefSeq" id="WP_078717105.1">
    <property type="nucleotide sequence ID" value="NZ_FUYC01000005.1"/>
</dbReference>
<dbReference type="PANTHER" id="PTHR43767">
    <property type="entry name" value="LONG-CHAIN-FATTY-ACID--COA LIGASE"/>
    <property type="match status" value="1"/>
</dbReference>
<dbReference type="Gene3D" id="3.30.300.30">
    <property type="match status" value="1"/>
</dbReference>
<dbReference type="InterPro" id="IPR000873">
    <property type="entry name" value="AMP-dep_synth/lig_dom"/>
</dbReference>
<dbReference type="InterPro" id="IPR045851">
    <property type="entry name" value="AMP-bd_C_sf"/>
</dbReference>
<dbReference type="Pfam" id="PF00501">
    <property type="entry name" value="AMP-binding"/>
    <property type="match status" value="1"/>
</dbReference>
<comment type="similarity">
    <text evidence="1">Belongs to the ATP-dependent AMP-binding enzyme family.</text>
</comment>
<evidence type="ECO:0000259" key="5">
    <source>
        <dbReference type="Pfam" id="PF13193"/>
    </source>
</evidence>
<evidence type="ECO:0000256" key="1">
    <source>
        <dbReference type="ARBA" id="ARBA00006432"/>
    </source>
</evidence>
<feature type="domain" description="AMP-dependent synthetase/ligase" evidence="4">
    <location>
        <begin position="31"/>
        <end position="421"/>
    </location>
</feature>